<dbReference type="GO" id="GO:0061798">
    <property type="term" value="F:GTP 3',8'-cyclase activity"/>
    <property type="evidence" value="ECO:0007669"/>
    <property type="project" value="UniProtKB-UniRule"/>
</dbReference>
<dbReference type="EMBL" id="CP011125">
    <property type="protein sequence ID" value="AKF07654.1"/>
    <property type="molecule type" value="Genomic_DNA"/>
</dbReference>
<feature type="binding site" evidence="10">
    <location>
        <position position="99"/>
    </location>
    <ligand>
        <name>GTP</name>
        <dbReference type="ChEBI" id="CHEBI:37565"/>
    </ligand>
</feature>
<feature type="binding site" evidence="10">
    <location>
        <position position="55"/>
    </location>
    <ligand>
        <name>[4Fe-4S] cluster</name>
        <dbReference type="ChEBI" id="CHEBI:49883"/>
        <label>1</label>
        <note>4Fe-4S-S-AdoMet</note>
    </ligand>
</feature>
<evidence type="ECO:0000256" key="11">
    <source>
        <dbReference type="SAM" id="MobiDB-lite"/>
    </source>
</evidence>
<feature type="binding site" evidence="10">
    <location>
        <begin position="295"/>
        <end position="297"/>
    </location>
    <ligand>
        <name>GTP</name>
        <dbReference type="ChEBI" id="CHEBI:37565"/>
    </ligand>
</feature>
<dbReference type="GO" id="GO:0046872">
    <property type="term" value="F:metal ion binding"/>
    <property type="evidence" value="ECO:0007669"/>
    <property type="project" value="UniProtKB-KW"/>
</dbReference>
<feature type="binding site" evidence="10">
    <location>
        <position position="190"/>
    </location>
    <ligand>
        <name>GTP</name>
        <dbReference type="ChEBI" id="CHEBI:37565"/>
    </ligand>
</feature>
<keyword evidence="2 10" id="KW-0949">S-adenosyl-L-methionine</keyword>
<dbReference type="STRING" id="927083.DB32_004803"/>
<dbReference type="UniPathway" id="UPA00344"/>
<dbReference type="PANTHER" id="PTHR22960">
    <property type="entry name" value="MOLYBDOPTERIN COFACTOR SYNTHESIS PROTEIN A"/>
    <property type="match status" value="1"/>
</dbReference>
<dbReference type="EC" id="4.1.99.22" evidence="10"/>
<keyword evidence="5 10" id="KW-0408">Iron</keyword>
<dbReference type="InterPro" id="IPR058240">
    <property type="entry name" value="rSAM_sf"/>
</dbReference>
<accession>A0A0F6SFW5</accession>
<dbReference type="OrthoDB" id="9763993at2"/>
<dbReference type="Gene3D" id="3.20.20.70">
    <property type="entry name" value="Aldolase class I"/>
    <property type="match status" value="1"/>
</dbReference>
<dbReference type="RefSeq" id="WP_053234885.1">
    <property type="nucleotide sequence ID" value="NZ_CP011125.1"/>
</dbReference>
<feature type="binding site" evidence="10">
    <location>
        <position position="154"/>
    </location>
    <ligand>
        <name>S-adenosyl-L-methionine</name>
        <dbReference type="ChEBI" id="CHEBI:59789"/>
    </ligand>
</feature>
<keyword evidence="3 10" id="KW-0479">Metal-binding</keyword>
<feature type="binding site" evidence="10">
    <location>
        <position position="61"/>
    </location>
    <ligand>
        <name>S-adenosyl-L-methionine</name>
        <dbReference type="ChEBI" id="CHEBI:59789"/>
    </ligand>
</feature>
<dbReference type="HAMAP" id="MF_01225_B">
    <property type="entry name" value="MoaA_B"/>
    <property type="match status" value="1"/>
</dbReference>
<comment type="similarity">
    <text evidence="10">Belongs to the radical SAM superfamily. MoaA family.</text>
</comment>
<evidence type="ECO:0000313" key="13">
    <source>
        <dbReference type="EMBL" id="AKF07654.1"/>
    </source>
</evidence>
<comment type="catalytic activity">
    <reaction evidence="10">
        <text>GTP + AH2 + S-adenosyl-L-methionine = (8S)-3',8-cyclo-7,8-dihydroguanosine 5'-triphosphate + 5'-deoxyadenosine + L-methionine + A + H(+)</text>
        <dbReference type="Rhea" id="RHEA:49576"/>
        <dbReference type="ChEBI" id="CHEBI:13193"/>
        <dbReference type="ChEBI" id="CHEBI:15378"/>
        <dbReference type="ChEBI" id="CHEBI:17319"/>
        <dbReference type="ChEBI" id="CHEBI:17499"/>
        <dbReference type="ChEBI" id="CHEBI:37565"/>
        <dbReference type="ChEBI" id="CHEBI:57844"/>
        <dbReference type="ChEBI" id="CHEBI:59789"/>
        <dbReference type="ChEBI" id="CHEBI:131766"/>
        <dbReference type="EC" id="4.1.99.22"/>
    </reaction>
</comment>
<dbReference type="GO" id="GO:0005525">
    <property type="term" value="F:GTP binding"/>
    <property type="evidence" value="ECO:0007669"/>
    <property type="project" value="UniProtKB-UniRule"/>
</dbReference>
<dbReference type="Pfam" id="PF06463">
    <property type="entry name" value="Mob_synth_C"/>
    <property type="match status" value="1"/>
</dbReference>
<evidence type="ECO:0000256" key="8">
    <source>
        <dbReference type="ARBA" id="ARBA00023150"/>
    </source>
</evidence>
<name>A0A0F6SFW5_9BACT</name>
<dbReference type="GO" id="GO:1904047">
    <property type="term" value="F:S-adenosyl-L-methionine binding"/>
    <property type="evidence" value="ECO:0007669"/>
    <property type="project" value="UniProtKB-UniRule"/>
</dbReference>
<comment type="pathway">
    <text evidence="10">Cofactor biosynthesis; molybdopterin biosynthesis.</text>
</comment>
<dbReference type="GO" id="GO:0051539">
    <property type="term" value="F:4 iron, 4 sulfur cluster binding"/>
    <property type="evidence" value="ECO:0007669"/>
    <property type="project" value="UniProtKB-UniRule"/>
</dbReference>
<dbReference type="KEGG" id="samy:DB32_004803"/>
<evidence type="ECO:0000256" key="10">
    <source>
        <dbReference type="HAMAP-Rule" id="MF_01225"/>
    </source>
</evidence>
<feature type="binding site" evidence="10">
    <location>
        <position position="59"/>
    </location>
    <ligand>
        <name>[4Fe-4S] cluster</name>
        <dbReference type="ChEBI" id="CHEBI:49883"/>
        <label>1</label>
        <note>4Fe-4S-S-AdoMet</note>
    </ligand>
</feature>
<dbReference type="SFLD" id="SFLDG01383">
    <property type="entry name" value="cyclic_pyranopterin_phosphate"/>
    <property type="match status" value="1"/>
</dbReference>
<feature type="binding site" evidence="10">
    <location>
        <position position="103"/>
    </location>
    <ligand>
        <name>S-adenosyl-L-methionine</name>
        <dbReference type="ChEBI" id="CHEBI:59789"/>
    </ligand>
</feature>
<keyword evidence="14" id="KW-1185">Reference proteome</keyword>
<feature type="binding site" evidence="10">
    <location>
        <position position="293"/>
    </location>
    <ligand>
        <name>[4Fe-4S] cluster</name>
        <dbReference type="ChEBI" id="CHEBI:49883"/>
        <label>2</label>
        <note>4Fe-4S-substrate</note>
    </ligand>
</feature>
<evidence type="ECO:0000256" key="7">
    <source>
        <dbReference type="ARBA" id="ARBA00023134"/>
    </source>
</evidence>
<feature type="region of interest" description="Disordered" evidence="11">
    <location>
        <begin position="1"/>
        <end position="30"/>
    </location>
</feature>
<dbReference type="PANTHER" id="PTHR22960:SF0">
    <property type="entry name" value="MOLYBDENUM COFACTOR BIOSYNTHESIS PROTEIN 1"/>
    <property type="match status" value="1"/>
</dbReference>
<evidence type="ECO:0000256" key="2">
    <source>
        <dbReference type="ARBA" id="ARBA00022691"/>
    </source>
</evidence>
<organism evidence="13 14">
    <name type="scientific">Sandaracinus amylolyticus</name>
    <dbReference type="NCBI Taxonomy" id="927083"/>
    <lineage>
        <taxon>Bacteria</taxon>
        <taxon>Pseudomonadati</taxon>
        <taxon>Myxococcota</taxon>
        <taxon>Polyangia</taxon>
        <taxon>Polyangiales</taxon>
        <taxon>Sandaracinaceae</taxon>
        <taxon>Sandaracinus</taxon>
    </lineage>
</organism>
<comment type="cofactor">
    <cofactor evidence="10">
        <name>[4Fe-4S] cluster</name>
        <dbReference type="ChEBI" id="CHEBI:49883"/>
    </cofactor>
    <text evidence="10">Binds 2 [4Fe-4S] clusters. Binds 1 [4Fe-4S] cluster coordinated with 3 cysteines and an exchangeable S-adenosyl-L-methionine and 1 [4Fe-4S] cluster coordinated with 3 cysteines and the GTP-derived substrate.</text>
</comment>
<protein>
    <recommendedName>
        <fullName evidence="10">GTP 3',8-cyclase</fullName>
        <ecNumber evidence="10">4.1.99.22</ecNumber>
    </recommendedName>
    <alternativeName>
        <fullName evidence="10">Molybdenum cofactor biosynthesis protein A</fullName>
    </alternativeName>
</protein>
<dbReference type="NCBIfam" id="TIGR02666">
    <property type="entry name" value="moaA"/>
    <property type="match status" value="1"/>
</dbReference>
<evidence type="ECO:0000256" key="1">
    <source>
        <dbReference type="ARBA" id="ARBA00022485"/>
    </source>
</evidence>
<evidence type="ECO:0000256" key="3">
    <source>
        <dbReference type="ARBA" id="ARBA00022723"/>
    </source>
</evidence>
<feature type="binding site" evidence="10">
    <location>
        <position position="224"/>
    </location>
    <ligand>
        <name>S-adenosyl-L-methionine</name>
        <dbReference type="ChEBI" id="CHEBI:59789"/>
    </ligand>
</feature>
<dbReference type="SMART" id="SM00729">
    <property type="entry name" value="Elp3"/>
    <property type="match status" value="1"/>
</dbReference>
<comment type="subunit">
    <text evidence="10">Monomer and homodimer.</text>
</comment>
<reference evidence="13 14" key="1">
    <citation type="submission" date="2015-03" db="EMBL/GenBank/DDBJ databases">
        <title>Genome assembly of Sandaracinus amylolyticus DSM 53668.</title>
        <authorList>
            <person name="Sharma G."/>
            <person name="Subramanian S."/>
        </authorList>
    </citation>
    <scope>NUCLEOTIDE SEQUENCE [LARGE SCALE GENOMIC DNA]</scope>
    <source>
        <strain evidence="13 14">DSM 53668</strain>
    </source>
</reference>
<evidence type="ECO:0000313" key="14">
    <source>
        <dbReference type="Proteomes" id="UP000034883"/>
    </source>
</evidence>
<sequence>MSRRSLPLAPSGESRIAVAEQAPRRPEGWGEQGIALTDAHGRRITYLRASITDRCNMACVYCMPPGGEDEHAMRSDVLAFEELVAITRALATGGVRRVRLTGGEPLARRDVVRLVAMLRAGTPIEALAMTTNGARLTTLARPLREAGLDEVNVSIDSLDRDRFRAITRGGDLDEVLAGVHAALDAGMVVKINCVALGGLNDDELGAIVDWAWSIGIVPRFIELMPIGEAAALPRERFVAAREIVSRLGARVAPDASATKPDGKGPARYLAAADGSGREVGFITAVSDEFCGGCNRVRITSRGELRACLASRRAVSLRDLVREGASDLDVLWATAWSLGVKDTGHHFADVHADEHERVGMSLIGG</sequence>
<dbReference type="SUPFAM" id="SSF102114">
    <property type="entry name" value="Radical SAM enzymes"/>
    <property type="match status" value="1"/>
</dbReference>
<dbReference type="InterPro" id="IPR010505">
    <property type="entry name" value="MoaA_twitch"/>
</dbReference>
<dbReference type="SFLD" id="SFLDG01067">
    <property type="entry name" value="SPASM/twitch_domain_containing"/>
    <property type="match status" value="1"/>
</dbReference>
<feature type="binding site" evidence="10">
    <location>
        <position position="48"/>
    </location>
    <ligand>
        <name>GTP</name>
        <dbReference type="ChEBI" id="CHEBI:37565"/>
    </ligand>
</feature>
<dbReference type="InterPro" id="IPR006638">
    <property type="entry name" value="Elp3/MiaA/NifB-like_rSAM"/>
</dbReference>
<feature type="binding site" evidence="10">
    <location>
        <position position="290"/>
    </location>
    <ligand>
        <name>[4Fe-4S] cluster</name>
        <dbReference type="ChEBI" id="CHEBI:49883"/>
        <label>2</label>
        <note>4Fe-4S-substrate</note>
    </ligand>
</feature>
<dbReference type="PROSITE" id="PS51918">
    <property type="entry name" value="RADICAL_SAM"/>
    <property type="match status" value="1"/>
</dbReference>
<keyword evidence="1 10" id="KW-0004">4Fe-4S</keyword>
<dbReference type="InterPro" id="IPR013785">
    <property type="entry name" value="Aldolase_TIM"/>
</dbReference>
<evidence type="ECO:0000256" key="9">
    <source>
        <dbReference type="ARBA" id="ARBA00023239"/>
    </source>
</evidence>
<dbReference type="Pfam" id="PF04055">
    <property type="entry name" value="Radical_SAM"/>
    <property type="match status" value="1"/>
</dbReference>
<evidence type="ECO:0000256" key="5">
    <source>
        <dbReference type="ARBA" id="ARBA00023004"/>
    </source>
</evidence>
<dbReference type="CDD" id="cd01335">
    <property type="entry name" value="Radical_SAM"/>
    <property type="match status" value="1"/>
</dbReference>
<keyword evidence="9 10" id="KW-0456">Lyase</keyword>
<feature type="domain" description="Radical SAM core" evidence="12">
    <location>
        <begin position="39"/>
        <end position="260"/>
    </location>
</feature>
<dbReference type="InterPro" id="IPR007197">
    <property type="entry name" value="rSAM"/>
</dbReference>
<keyword evidence="8 10" id="KW-0501">Molybdenum cofactor biosynthesis</keyword>
<evidence type="ECO:0000259" key="12">
    <source>
        <dbReference type="PROSITE" id="PS51918"/>
    </source>
</evidence>
<feature type="binding site" evidence="10">
    <location>
        <position position="307"/>
    </location>
    <ligand>
        <name>[4Fe-4S] cluster</name>
        <dbReference type="ChEBI" id="CHEBI:49883"/>
        <label>2</label>
        <note>4Fe-4S-substrate</note>
    </ligand>
</feature>
<evidence type="ECO:0000256" key="6">
    <source>
        <dbReference type="ARBA" id="ARBA00023014"/>
    </source>
</evidence>
<dbReference type="SFLD" id="SFLDG01386">
    <property type="entry name" value="main_SPASM_domain-containing"/>
    <property type="match status" value="1"/>
</dbReference>
<keyword evidence="7 10" id="KW-0342">GTP-binding</keyword>
<dbReference type="GO" id="GO:0061799">
    <property type="term" value="F:cyclic pyranopterin monophosphate synthase activity"/>
    <property type="evidence" value="ECO:0007669"/>
    <property type="project" value="TreeGrafter"/>
</dbReference>
<dbReference type="InterPro" id="IPR013483">
    <property type="entry name" value="MoaA"/>
</dbReference>
<evidence type="ECO:0000256" key="4">
    <source>
        <dbReference type="ARBA" id="ARBA00022741"/>
    </source>
</evidence>
<dbReference type="GO" id="GO:0006777">
    <property type="term" value="P:Mo-molybdopterin cofactor biosynthetic process"/>
    <property type="evidence" value="ECO:0007669"/>
    <property type="project" value="UniProtKB-UniRule"/>
</dbReference>
<proteinExistence type="inferred from homology"/>
<dbReference type="AlphaFoldDB" id="A0A0F6SFW5"/>
<feature type="binding site" evidence="10">
    <location>
        <position position="130"/>
    </location>
    <ligand>
        <name>GTP</name>
        <dbReference type="ChEBI" id="CHEBI:37565"/>
    </ligand>
</feature>
<dbReference type="CDD" id="cd21117">
    <property type="entry name" value="Twitch_MoaA"/>
    <property type="match status" value="1"/>
</dbReference>
<dbReference type="Proteomes" id="UP000034883">
    <property type="component" value="Chromosome"/>
</dbReference>
<dbReference type="InterPro" id="IPR050105">
    <property type="entry name" value="MoCo_biosynth_MoaA/MoaC"/>
</dbReference>
<keyword evidence="4 10" id="KW-0547">Nucleotide-binding</keyword>
<dbReference type="InterPro" id="IPR040064">
    <property type="entry name" value="MoaA-like"/>
</dbReference>
<feature type="binding site" evidence="10">
    <location>
        <position position="62"/>
    </location>
    <ligand>
        <name>[4Fe-4S] cluster</name>
        <dbReference type="ChEBI" id="CHEBI:49883"/>
        <label>1</label>
        <note>4Fe-4S-S-AdoMet</note>
    </ligand>
</feature>
<dbReference type="SFLD" id="SFLDS00029">
    <property type="entry name" value="Radical_SAM"/>
    <property type="match status" value="1"/>
</dbReference>
<keyword evidence="6 10" id="KW-0411">Iron-sulfur</keyword>
<comment type="function">
    <text evidence="10">Catalyzes the cyclization of GTP to (8S)-3',8-cyclo-7,8-dihydroguanosine 5'-triphosphate.</text>
</comment>
<gene>
    <name evidence="10" type="primary">moaA</name>
    <name evidence="13" type="ORF">DB32_004803</name>
</gene>